<feature type="compositionally biased region" description="Basic residues" evidence="1">
    <location>
        <begin position="169"/>
        <end position="180"/>
    </location>
</feature>
<evidence type="ECO:0000313" key="3">
    <source>
        <dbReference type="Proteomes" id="UP001163828"/>
    </source>
</evidence>
<protein>
    <submittedName>
        <fullName evidence="2">Uncharacterized protein</fullName>
    </submittedName>
</protein>
<feature type="compositionally biased region" description="Polar residues" evidence="1">
    <location>
        <begin position="49"/>
        <end position="59"/>
    </location>
</feature>
<organism evidence="2 3">
    <name type="scientific">Lentinula boryana</name>
    <dbReference type="NCBI Taxonomy" id="40481"/>
    <lineage>
        <taxon>Eukaryota</taxon>
        <taxon>Fungi</taxon>
        <taxon>Dikarya</taxon>
        <taxon>Basidiomycota</taxon>
        <taxon>Agaricomycotina</taxon>
        <taxon>Agaricomycetes</taxon>
        <taxon>Agaricomycetidae</taxon>
        <taxon>Agaricales</taxon>
        <taxon>Marasmiineae</taxon>
        <taxon>Omphalotaceae</taxon>
        <taxon>Lentinula</taxon>
    </lineage>
</organism>
<evidence type="ECO:0000313" key="2">
    <source>
        <dbReference type="EMBL" id="KAJ4002087.1"/>
    </source>
</evidence>
<dbReference type="Proteomes" id="UP001163828">
    <property type="component" value="Unassembled WGS sequence"/>
</dbReference>
<gene>
    <name evidence="2" type="ORF">F5050DRAFT_801211</name>
</gene>
<feature type="compositionally biased region" description="Basic and acidic residues" evidence="1">
    <location>
        <begin position="82"/>
        <end position="100"/>
    </location>
</feature>
<sequence>MLNEFILRFNMMTYSILVNKHFSSTLLLVLGLGLRQLLAASCMSSEFQYPNRNGGSPQAESLDLSGSEDGDDHMENGGDYSTRMEELFADDVHDLNSHVEDDSDDDEGFLYTGNDADLSTSYRDQLRDVLEGDSDAEIHEVEKSLIEADSAEEIASEGEENDPLSCLTKHIRRQSQPRQG</sequence>
<proteinExistence type="predicted"/>
<comment type="caution">
    <text evidence="2">The sequence shown here is derived from an EMBL/GenBank/DDBJ whole genome shotgun (WGS) entry which is preliminary data.</text>
</comment>
<name>A0ABQ8QUG4_9AGAR</name>
<dbReference type="EMBL" id="MU790504">
    <property type="protein sequence ID" value="KAJ4002087.1"/>
    <property type="molecule type" value="Genomic_DNA"/>
</dbReference>
<keyword evidence="3" id="KW-1185">Reference proteome</keyword>
<feature type="region of interest" description="Disordered" evidence="1">
    <location>
        <begin position="151"/>
        <end position="180"/>
    </location>
</feature>
<reference evidence="2" key="1">
    <citation type="submission" date="2022-08" db="EMBL/GenBank/DDBJ databases">
        <authorList>
            <consortium name="DOE Joint Genome Institute"/>
            <person name="Min B."/>
            <person name="Riley R."/>
            <person name="Sierra-Patev S."/>
            <person name="Naranjo-Ortiz M."/>
            <person name="Looney B."/>
            <person name="Konkel Z."/>
            <person name="Slot J.C."/>
            <person name="Sakamoto Y."/>
            <person name="Steenwyk J.L."/>
            <person name="Rokas A."/>
            <person name="Carro J."/>
            <person name="Camarero S."/>
            <person name="Ferreira P."/>
            <person name="Molpeceres G."/>
            <person name="Ruiz-Duenas F.J."/>
            <person name="Serrano A."/>
            <person name="Henrissat B."/>
            <person name="Drula E."/>
            <person name="Hughes K.W."/>
            <person name="Mata J.L."/>
            <person name="Ishikawa N.K."/>
            <person name="Vargas-Isla R."/>
            <person name="Ushijima S."/>
            <person name="Smith C.A."/>
            <person name="Ahrendt S."/>
            <person name="Andreopoulos W."/>
            <person name="He G."/>
            <person name="Labutti K."/>
            <person name="Lipzen A."/>
            <person name="Ng V."/>
            <person name="Sandor L."/>
            <person name="Barry K."/>
            <person name="Martinez A.T."/>
            <person name="Xiao Y."/>
            <person name="Gibbons J.G."/>
            <person name="Terashima K."/>
            <person name="Hibbett D.S."/>
            <person name="Grigoriev I.V."/>
        </authorList>
    </citation>
    <scope>NUCLEOTIDE SEQUENCE</scope>
    <source>
        <strain evidence="2">TFB10827</strain>
    </source>
</reference>
<feature type="compositionally biased region" description="Acidic residues" evidence="1">
    <location>
        <begin position="151"/>
        <end position="162"/>
    </location>
</feature>
<accession>A0ABQ8QUG4</accession>
<evidence type="ECO:0000256" key="1">
    <source>
        <dbReference type="SAM" id="MobiDB-lite"/>
    </source>
</evidence>
<feature type="region of interest" description="Disordered" evidence="1">
    <location>
        <begin position="49"/>
        <end position="115"/>
    </location>
</feature>